<dbReference type="EMBL" id="CAADRP010001628">
    <property type="protein sequence ID" value="VFU45649.1"/>
    <property type="molecule type" value="Genomic_DNA"/>
</dbReference>
<organism evidence="2">
    <name type="scientific">Salix viminalis</name>
    <name type="common">Common osier</name>
    <name type="synonym">Basket willow</name>
    <dbReference type="NCBI Taxonomy" id="40686"/>
    <lineage>
        <taxon>Eukaryota</taxon>
        <taxon>Viridiplantae</taxon>
        <taxon>Streptophyta</taxon>
        <taxon>Embryophyta</taxon>
        <taxon>Tracheophyta</taxon>
        <taxon>Spermatophyta</taxon>
        <taxon>Magnoliopsida</taxon>
        <taxon>eudicotyledons</taxon>
        <taxon>Gunneridae</taxon>
        <taxon>Pentapetalae</taxon>
        <taxon>rosids</taxon>
        <taxon>fabids</taxon>
        <taxon>Malpighiales</taxon>
        <taxon>Salicaceae</taxon>
        <taxon>Saliceae</taxon>
        <taxon>Salix</taxon>
    </lineage>
</organism>
<accession>A0A6N2LWQ7</accession>
<proteinExistence type="predicted"/>
<name>A0A6N2LWQ7_SALVM</name>
<dbReference type="AlphaFoldDB" id="A0A6N2LWQ7"/>
<protein>
    <submittedName>
        <fullName evidence="2">Uncharacterized protein</fullName>
    </submittedName>
</protein>
<gene>
    <name evidence="2" type="ORF">SVIM_LOCUS286679</name>
</gene>
<feature type="transmembrane region" description="Helical" evidence="1">
    <location>
        <begin position="21"/>
        <end position="47"/>
    </location>
</feature>
<evidence type="ECO:0000256" key="1">
    <source>
        <dbReference type="SAM" id="Phobius"/>
    </source>
</evidence>
<keyword evidence="1" id="KW-1133">Transmembrane helix</keyword>
<evidence type="ECO:0000313" key="2">
    <source>
        <dbReference type="EMBL" id="VFU45649.1"/>
    </source>
</evidence>
<keyword evidence="1" id="KW-0472">Membrane</keyword>
<reference evidence="2" key="1">
    <citation type="submission" date="2019-03" db="EMBL/GenBank/DDBJ databases">
        <authorList>
            <person name="Mank J."/>
            <person name="Almeida P."/>
        </authorList>
    </citation>
    <scope>NUCLEOTIDE SEQUENCE</scope>
    <source>
        <strain evidence="2">78183</strain>
    </source>
</reference>
<keyword evidence="1" id="KW-0812">Transmembrane</keyword>
<sequence length="77" mass="8710">MKEVMKSRSKDLVELFESGAGVLVCTTTLAWGEIYLLTLLSLSFFLLPNSVYPGSYFTYKTSRFETASCIFTLEQHV</sequence>